<feature type="transmembrane region" description="Helical" evidence="2">
    <location>
        <begin position="223"/>
        <end position="244"/>
    </location>
</feature>
<reference evidence="3 4" key="1">
    <citation type="submission" date="2019-07" db="EMBL/GenBank/DDBJ databases">
        <title>Whole genome shotgun sequence of Reyranella soli NBRC 108950.</title>
        <authorList>
            <person name="Hosoyama A."/>
            <person name="Uohara A."/>
            <person name="Ohji S."/>
            <person name="Ichikawa N."/>
        </authorList>
    </citation>
    <scope>NUCLEOTIDE SEQUENCE [LARGE SCALE GENOMIC DNA]</scope>
    <source>
        <strain evidence="3 4">NBRC 108950</strain>
    </source>
</reference>
<keyword evidence="4" id="KW-1185">Reference proteome</keyword>
<proteinExistence type="predicted"/>
<keyword evidence="2" id="KW-0812">Transmembrane</keyword>
<evidence type="ECO:0000313" key="4">
    <source>
        <dbReference type="Proteomes" id="UP000321058"/>
    </source>
</evidence>
<evidence type="ECO:0000256" key="2">
    <source>
        <dbReference type="SAM" id="Phobius"/>
    </source>
</evidence>
<keyword evidence="2" id="KW-1133">Transmembrane helix</keyword>
<name>A0A512NEK1_9HYPH</name>
<dbReference type="Proteomes" id="UP000321058">
    <property type="component" value="Unassembled WGS sequence"/>
</dbReference>
<comment type="caution">
    <text evidence="3">The sequence shown here is derived from an EMBL/GenBank/DDBJ whole genome shotgun (WGS) entry which is preliminary data.</text>
</comment>
<gene>
    <name evidence="3" type="ORF">RSO01_45180</name>
</gene>
<feature type="transmembrane region" description="Helical" evidence="2">
    <location>
        <begin position="69"/>
        <end position="91"/>
    </location>
</feature>
<evidence type="ECO:0000256" key="1">
    <source>
        <dbReference type="SAM" id="MobiDB-lite"/>
    </source>
</evidence>
<keyword evidence="2" id="KW-0472">Membrane</keyword>
<protein>
    <submittedName>
        <fullName evidence="3">Uncharacterized protein</fullName>
    </submittedName>
</protein>
<sequence length="262" mass="28098">MSSHAVSLTVLLTVGGLLFSLFGKFALDMRRDQRFRESWAWATWSLIPGLASAVYLLTQPGVDMHTRNVVLGGLGAAVGACFAIWLGYVLAAGVAAQTPKPADTPKLAEGGGMSDKPAVPPGAKGNFNLGPGTTYQYYYDYGPQKLTFTPEVAKDILANISKGKITVEGVGSDADFSVAMQIAEFLKQNGYEVILNRIGMRVPPPSHKLNWDSQQRVNCRAECALALFFSFLAAFFSCGGVSSVCPPASARPVIDRLWGDTR</sequence>
<accession>A0A512NEK1</accession>
<feature type="region of interest" description="Disordered" evidence="1">
    <location>
        <begin position="101"/>
        <end position="127"/>
    </location>
</feature>
<dbReference type="EMBL" id="BKAJ01000077">
    <property type="protein sequence ID" value="GEP57352.1"/>
    <property type="molecule type" value="Genomic_DNA"/>
</dbReference>
<organism evidence="3 4">
    <name type="scientific">Reyranella soli</name>
    <dbReference type="NCBI Taxonomy" id="1230389"/>
    <lineage>
        <taxon>Bacteria</taxon>
        <taxon>Pseudomonadati</taxon>
        <taxon>Pseudomonadota</taxon>
        <taxon>Alphaproteobacteria</taxon>
        <taxon>Hyphomicrobiales</taxon>
        <taxon>Reyranellaceae</taxon>
        <taxon>Reyranella</taxon>
    </lineage>
</organism>
<feature type="transmembrane region" description="Helical" evidence="2">
    <location>
        <begin position="39"/>
        <end position="57"/>
    </location>
</feature>
<evidence type="ECO:0000313" key="3">
    <source>
        <dbReference type="EMBL" id="GEP57352.1"/>
    </source>
</evidence>
<dbReference type="AlphaFoldDB" id="A0A512NEK1"/>
<feature type="transmembrane region" description="Helical" evidence="2">
    <location>
        <begin position="6"/>
        <end position="27"/>
    </location>
</feature>